<feature type="signal peptide" evidence="3">
    <location>
        <begin position="1"/>
        <end position="18"/>
    </location>
</feature>
<gene>
    <name evidence="4" type="ORF">QBC47DRAFT_397493</name>
</gene>
<name>A0AAJ0BT32_9PEZI</name>
<dbReference type="InterPro" id="IPR002347">
    <property type="entry name" value="SDR_fam"/>
</dbReference>
<feature type="chain" id="PRO_5042467316" evidence="3">
    <location>
        <begin position="19"/>
        <end position="301"/>
    </location>
</feature>
<comment type="similarity">
    <text evidence="1">Belongs to the short-chain dehydrogenases/reductases (SDR) family.</text>
</comment>
<accession>A0AAJ0BT32</accession>
<keyword evidence="2" id="KW-0560">Oxidoreductase</keyword>
<dbReference type="InterPro" id="IPR051911">
    <property type="entry name" value="SDR_oxidoreductase"/>
</dbReference>
<reference evidence="4" key="1">
    <citation type="submission" date="2023-06" db="EMBL/GenBank/DDBJ databases">
        <title>Genome-scale phylogeny and comparative genomics of the fungal order Sordariales.</title>
        <authorList>
            <consortium name="Lawrence Berkeley National Laboratory"/>
            <person name="Hensen N."/>
            <person name="Bonometti L."/>
            <person name="Westerberg I."/>
            <person name="Brannstrom I.O."/>
            <person name="Guillou S."/>
            <person name="Cros-Aarteil S."/>
            <person name="Calhoun S."/>
            <person name="Haridas S."/>
            <person name="Kuo A."/>
            <person name="Mondo S."/>
            <person name="Pangilinan J."/>
            <person name="Riley R."/>
            <person name="Labutti K."/>
            <person name="Andreopoulos B."/>
            <person name="Lipzen A."/>
            <person name="Chen C."/>
            <person name="Yanf M."/>
            <person name="Daum C."/>
            <person name="Ng V."/>
            <person name="Clum A."/>
            <person name="Steindorff A."/>
            <person name="Ohm R."/>
            <person name="Martin F."/>
            <person name="Silar P."/>
            <person name="Natvig D."/>
            <person name="Lalanne C."/>
            <person name="Gautier V."/>
            <person name="Ament-Velasquez S.L."/>
            <person name="Kruys A."/>
            <person name="Hutchinson M.I."/>
            <person name="Powell A.J."/>
            <person name="Barry K."/>
            <person name="Miller A.N."/>
            <person name="Grigoriev I.V."/>
            <person name="Debuchy R."/>
            <person name="Gladieux P."/>
            <person name="Thoren M.H."/>
            <person name="Johannesson H."/>
        </authorList>
    </citation>
    <scope>NUCLEOTIDE SEQUENCE</scope>
    <source>
        <strain evidence="4">PSN4</strain>
    </source>
</reference>
<dbReference type="AlphaFoldDB" id="A0AAJ0BT32"/>
<dbReference type="GO" id="GO:0016491">
    <property type="term" value="F:oxidoreductase activity"/>
    <property type="evidence" value="ECO:0007669"/>
    <property type="project" value="UniProtKB-KW"/>
</dbReference>
<dbReference type="PRINTS" id="PR00081">
    <property type="entry name" value="GDHRDH"/>
</dbReference>
<dbReference type="Pfam" id="PF00106">
    <property type="entry name" value="adh_short"/>
    <property type="match status" value="1"/>
</dbReference>
<keyword evidence="5" id="KW-1185">Reference proteome</keyword>
<dbReference type="PANTHER" id="PTHR43976">
    <property type="entry name" value="SHORT CHAIN DEHYDROGENASE"/>
    <property type="match status" value="1"/>
</dbReference>
<dbReference type="EMBL" id="MU839827">
    <property type="protein sequence ID" value="KAK1761526.1"/>
    <property type="molecule type" value="Genomic_DNA"/>
</dbReference>
<evidence type="ECO:0000313" key="5">
    <source>
        <dbReference type="Proteomes" id="UP001239445"/>
    </source>
</evidence>
<sequence length="301" mass="32209">MSTLVWLVTGCTSGAGLGLVKAIAARGDKVIATGRNASTRLADLKSDSIAVVDLDITQPLDEIKQIVSDAVAIFGRIDVLVNNAGMSRLSTLEEASEALLKKLFEVNLFGAIKATQAVLPHMRAAKKGTIVFIGAGLGWVSLPFFMFAEGLNNEISPQGLRSIIFEPGGFDSNLASSRDKDDPFAHMPQVPEYGELFARTLGRGAGVPPKMSGDINKLPDAIIDVIRGEGLAKGRPFPVRVALGPDSLDVIRQKCNEQLSLLDEWEDVSLSVMAEGKRETSRWLLDGSSILNKSGQPPTKL</sequence>
<evidence type="ECO:0000256" key="3">
    <source>
        <dbReference type="SAM" id="SignalP"/>
    </source>
</evidence>
<evidence type="ECO:0000256" key="1">
    <source>
        <dbReference type="ARBA" id="ARBA00006484"/>
    </source>
</evidence>
<protein>
    <submittedName>
        <fullName evidence="4">3-oxoacyl-reductase</fullName>
    </submittedName>
</protein>
<organism evidence="4 5">
    <name type="scientific">Echria macrotheca</name>
    <dbReference type="NCBI Taxonomy" id="438768"/>
    <lineage>
        <taxon>Eukaryota</taxon>
        <taxon>Fungi</taxon>
        <taxon>Dikarya</taxon>
        <taxon>Ascomycota</taxon>
        <taxon>Pezizomycotina</taxon>
        <taxon>Sordariomycetes</taxon>
        <taxon>Sordariomycetidae</taxon>
        <taxon>Sordariales</taxon>
        <taxon>Schizotheciaceae</taxon>
        <taxon>Echria</taxon>
    </lineage>
</organism>
<keyword evidence="3" id="KW-0732">Signal</keyword>
<evidence type="ECO:0000313" key="4">
    <source>
        <dbReference type="EMBL" id="KAK1761526.1"/>
    </source>
</evidence>
<evidence type="ECO:0000256" key="2">
    <source>
        <dbReference type="ARBA" id="ARBA00023002"/>
    </source>
</evidence>
<dbReference type="Proteomes" id="UP001239445">
    <property type="component" value="Unassembled WGS sequence"/>
</dbReference>
<dbReference type="SUPFAM" id="SSF51735">
    <property type="entry name" value="NAD(P)-binding Rossmann-fold domains"/>
    <property type="match status" value="1"/>
</dbReference>
<dbReference type="InterPro" id="IPR036291">
    <property type="entry name" value="NAD(P)-bd_dom_sf"/>
</dbReference>
<proteinExistence type="inferred from homology"/>
<comment type="caution">
    <text evidence="4">The sequence shown here is derived from an EMBL/GenBank/DDBJ whole genome shotgun (WGS) entry which is preliminary data.</text>
</comment>
<dbReference type="Gene3D" id="3.40.50.720">
    <property type="entry name" value="NAD(P)-binding Rossmann-like Domain"/>
    <property type="match status" value="1"/>
</dbReference>
<dbReference type="PANTHER" id="PTHR43976:SF16">
    <property type="entry name" value="SHORT-CHAIN DEHYDROGENASE_REDUCTASE FAMILY PROTEIN"/>
    <property type="match status" value="1"/>
</dbReference>